<comment type="caution">
    <text evidence="2">The sequence shown here is derived from an EMBL/GenBank/DDBJ whole genome shotgun (WGS) entry which is preliminary data.</text>
</comment>
<reference evidence="2 3" key="1">
    <citation type="submission" date="2020-05" db="EMBL/GenBank/DDBJ databases">
        <title>Genome Sequencing of Type Strains.</title>
        <authorList>
            <person name="Lemaire J.F."/>
            <person name="Inderbitzin P."/>
            <person name="Gregorio O.A."/>
            <person name="Collins S.B."/>
            <person name="Wespe N."/>
            <person name="Knight-Connoni V."/>
        </authorList>
    </citation>
    <scope>NUCLEOTIDE SEQUENCE [LARGE SCALE GENOMIC DNA]</scope>
    <source>
        <strain evidence="2 3">ATCC 25174</strain>
    </source>
</reference>
<dbReference type="RefSeq" id="WP_210767539.1">
    <property type="nucleotide sequence ID" value="NZ_JABMCI010000040.1"/>
</dbReference>
<keyword evidence="3" id="KW-1185">Reference proteome</keyword>
<evidence type="ECO:0000313" key="2">
    <source>
        <dbReference type="EMBL" id="NUU16009.1"/>
    </source>
</evidence>
<dbReference type="EMBL" id="JABMCI010000040">
    <property type="protein sequence ID" value="NUU16009.1"/>
    <property type="molecule type" value="Genomic_DNA"/>
</dbReference>
<sequence>MFEAAPADAESGWGAGAGGGATSLRVSTSTGGAVARRSDGRDPDARASGARDSDGRGIDARAVAAAVAELLAAARRLAEVMATGAGDAGARRAVLSGLRPVDGVLAGVRSAVLLAERDSTTWQRPGVASFEAAHGSA</sequence>
<organism evidence="2 3">
    <name type="scientific">Cellulomonas humilata</name>
    <dbReference type="NCBI Taxonomy" id="144055"/>
    <lineage>
        <taxon>Bacteria</taxon>
        <taxon>Bacillati</taxon>
        <taxon>Actinomycetota</taxon>
        <taxon>Actinomycetes</taxon>
        <taxon>Micrococcales</taxon>
        <taxon>Cellulomonadaceae</taxon>
        <taxon>Cellulomonas</taxon>
    </lineage>
</organism>
<evidence type="ECO:0000313" key="3">
    <source>
        <dbReference type="Proteomes" id="UP000565724"/>
    </source>
</evidence>
<feature type="non-terminal residue" evidence="2">
    <location>
        <position position="137"/>
    </location>
</feature>
<feature type="compositionally biased region" description="Basic and acidic residues" evidence="1">
    <location>
        <begin position="36"/>
        <end position="56"/>
    </location>
</feature>
<name>A0A7Y6A063_9CELL</name>
<protein>
    <submittedName>
        <fullName evidence="2">Uncharacterized protein</fullName>
    </submittedName>
</protein>
<dbReference type="Proteomes" id="UP000565724">
    <property type="component" value="Unassembled WGS sequence"/>
</dbReference>
<proteinExistence type="predicted"/>
<gene>
    <name evidence="2" type="ORF">HP550_01930</name>
</gene>
<feature type="region of interest" description="Disordered" evidence="1">
    <location>
        <begin position="1"/>
        <end position="56"/>
    </location>
</feature>
<evidence type="ECO:0000256" key="1">
    <source>
        <dbReference type="SAM" id="MobiDB-lite"/>
    </source>
</evidence>
<accession>A0A7Y6A063</accession>
<dbReference type="AlphaFoldDB" id="A0A7Y6A063"/>